<dbReference type="Proteomes" id="UP001183610">
    <property type="component" value="Unassembled WGS sequence"/>
</dbReference>
<evidence type="ECO:0000313" key="2">
    <source>
        <dbReference type="EMBL" id="MDT0408056.1"/>
    </source>
</evidence>
<dbReference type="AlphaFoldDB" id="A0ABD5E3M5"/>
<dbReference type="EC" id="2.7.1.-" evidence="3"/>
<evidence type="ECO:0000259" key="1">
    <source>
        <dbReference type="Pfam" id="PF01636"/>
    </source>
</evidence>
<feature type="domain" description="Aminoglycoside phosphotransferase" evidence="1">
    <location>
        <begin position="20"/>
        <end position="216"/>
    </location>
</feature>
<dbReference type="InterPro" id="IPR002575">
    <property type="entry name" value="Aminoglycoside_PTrfase"/>
</dbReference>
<dbReference type="SUPFAM" id="SSF56112">
    <property type="entry name" value="Protein kinase-like (PK-like)"/>
    <property type="match status" value="1"/>
</dbReference>
<proteinExistence type="predicted"/>
<keyword evidence="3" id="KW-0808">Transferase</keyword>
<keyword evidence="5" id="KW-1185">Reference proteome</keyword>
<comment type="caution">
    <text evidence="3">The sequence shown here is derived from an EMBL/GenBank/DDBJ whole genome shotgun (WGS) entry which is preliminary data.</text>
</comment>
<dbReference type="Proteomes" id="UP001183607">
    <property type="component" value="Unassembled WGS sequence"/>
</dbReference>
<reference evidence="3" key="2">
    <citation type="submission" date="2024-03" db="EMBL/GenBank/DDBJ databases">
        <title>30 novel species of actinomycetes from the DSMZ collection.</title>
        <authorList>
            <person name="Nouioui I."/>
        </authorList>
    </citation>
    <scope>NUCLEOTIDE SEQUENCE</scope>
    <source>
        <strain evidence="5">DSM 41979</strain>
        <strain evidence="3">DSM 41982</strain>
    </source>
</reference>
<evidence type="ECO:0000313" key="5">
    <source>
        <dbReference type="Proteomes" id="UP001183610"/>
    </source>
</evidence>
<dbReference type="Pfam" id="PF01636">
    <property type="entry name" value="APH"/>
    <property type="match status" value="1"/>
</dbReference>
<dbReference type="EMBL" id="JAVRET010000004">
    <property type="protein sequence ID" value="MDT0408056.1"/>
    <property type="molecule type" value="Genomic_DNA"/>
</dbReference>
<dbReference type="InterPro" id="IPR011009">
    <property type="entry name" value="Kinase-like_dom_sf"/>
</dbReference>
<gene>
    <name evidence="3" type="ORF">RM574_10645</name>
    <name evidence="2" type="ORF">RM698_03195</name>
</gene>
<organism evidence="3 4">
    <name type="scientific">Streptomyces evansiae</name>
    <dbReference type="NCBI Taxonomy" id="3075535"/>
    <lineage>
        <taxon>Bacteria</taxon>
        <taxon>Bacillati</taxon>
        <taxon>Actinomycetota</taxon>
        <taxon>Actinomycetes</taxon>
        <taxon>Kitasatosporales</taxon>
        <taxon>Streptomycetaceae</taxon>
        <taxon>Streptomyces</taxon>
    </lineage>
</organism>
<reference evidence="4" key="1">
    <citation type="submission" date="2023-07" db="EMBL/GenBank/DDBJ databases">
        <title>30 novel species of actinomycetes from the DSMZ collection.</title>
        <authorList>
            <person name="Nouioui I."/>
        </authorList>
    </citation>
    <scope>NUCLEOTIDE SEQUENCE [LARGE SCALE GENOMIC DNA]</scope>
    <source>
        <strain evidence="2">DSM 41979</strain>
        <strain evidence="4">DSM 41982</strain>
    </source>
</reference>
<dbReference type="GO" id="GO:0016740">
    <property type="term" value="F:transferase activity"/>
    <property type="evidence" value="ECO:0007669"/>
    <property type="project" value="UniProtKB-KW"/>
</dbReference>
<dbReference type="RefSeq" id="WP_007828906.1">
    <property type="nucleotide sequence ID" value="NZ_JAVRER010000012.1"/>
</dbReference>
<evidence type="ECO:0000313" key="3">
    <source>
        <dbReference type="EMBL" id="MDT0415949.1"/>
    </source>
</evidence>
<dbReference type="EMBL" id="JAVRER010000012">
    <property type="protein sequence ID" value="MDT0415949.1"/>
    <property type="molecule type" value="Genomic_DNA"/>
</dbReference>
<accession>A0ABD5E3M5</accession>
<protein>
    <submittedName>
        <fullName evidence="3">Aminoglycoside phosphotransferase family protein</fullName>
        <ecNumber evidence="3">2.7.1.-</ecNumber>
    </submittedName>
</protein>
<dbReference type="Gene3D" id="3.90.1200.10">
    <property type="match status" value="1"/>
</dbReference>
<evidence type="ECO:0000313" key="4">
    <source>
        <dbReference type="Proteomes" id="UP001183607"/>
    </source>
</evidence>
<name>A0ABD5E3M5_9ACTN</name>
<sequence length="283" mass="31383">MTVRVRRTTPRWHTHELRLGTDEVTKRYHDTQAEPAEREWRALVLLQRHAPGLAPRPLRRTPGRHPDLVMSRLPGEPLRGTPVAGPALVALADSVARLLDAVPPAAAAALPERRAGRAEATAQIRQWYARRTPAAREPGVAAVLAEGMRWLERPWPAVAEEAGLEPVLGQGDGNLANFLWDGERVRVVDFEESGRSDRAFELAEITEHVGSWVDPGTAFDAEEFLGLVPLDAGERVRLLECRRLIALVWLLMLTRDDPARPRNPRGTVRAQAARLDALLGQVC</sequence>